<keyword evidence="1" id="KW-1133">Transmembrane helix</keyword>
<protein>
    <submittedName>
        <fullName evidence="2">Uncharacterized protein</fullName>
    </submittedName>
</protein>
<accession>A0A1I6JRZ7</accession>
<name>A0A1I6JRZ7_9FLAO</name>
<keyword evidence="1" id="KW-0472">Membrane</keyword>
<dbReference type="Proteomes" id="UP000199462">
    <property type="component" value="Unassembled WGS sequence"/>
</dbReference>
<sequence length="64" mass="7606">MQLEVFVLKYFAFVIIEHSIFLVIRKFLMKRNRLAHFKNMPADFFSLVATFSSSEIPEQSLYSE</sequence>
<gene>
    <name evidence="2" type="ORF">SAMN04488010_2924</name>
</gene>
<organism evidence="2 3">
    <name type="scientific">Maribacter stanieri</name>
    <dbReference type="NCBI Taxonomy" id="440514"/>
    <lineage>
        <taxon>Bacteria</taxon>
        <taxon>Pseudomonadati</taxon>
        <taxon>Bacteroidota</taxon>
        <taxon>Flavobacteriia</taxon>
        <taxon>Flavobacteriales</taxon>
        <taxon>Flavobacteriaceae</taxon>
        <taxon>Maribacter</taxon>
    </lineage>
</organism>
<evidence type="ECO:0000313" key="2">
    <source>
        <dbReference type="EMBL" id="SFR81746.1"/>
    </source>
</evidence>
<dbReference type="STRING" id="440514.SAMN04488010_2924"/>
<evidence type="ECO:0000313" key="3">
    <source>
        <dbReference type="Proteomes" id="UP000199462"/>
    </source>
</evidence>
<dbReference type="AlphaFoldDB" id="A0A1I6JRZ7"/>
<keyword evidence="1" id="KW-0812">Transmembrane</keyword>
<proteinExistence type="predicted"/>
<feature type="transmembrane region" description="Helical" evidence="1">
    <location>
        <begin position="6"/>
        <end position="24"/>
    </location>
</feature>
<dbReference type="EMBL" id="FOYX01000003">
    <property type="protein sequence ID" value="SFR81746.1"/>
    <property type="molecule type" value="Genomic_DNA"/>
</dbReference>
<keyword evidence="3" id="KW-1185">Reference proteome</keyword>
<reference evidence="3" key="1">
    <citation type="submission" date="2016-10" db="EMBL/GenBank/DDBJ databases">
        <authorList>
            <person name="Varghese N."/>
            <person name="Submissions S."/>
        </authorList>
    </citation>
    <scope>NUCLEOTIDE SEQUENCE [LARGE SCALE GENOMIC DNA]</scope>
    <source>
        <strain evidence="3">DSM 19891</strain>
    </source>
</reference>
<evidence type="ECO:0000256" key="1">
    <source>
        <dbReference type="SAM" id="Phobius"/>
    </source>
</evidence>